<dbReference type="Gene3D" id="3.30.40.10">
    <property type="entry name" value="Zinc/RING finger domain, C3HC4 (zinc finger)"/>
    <property type="match status" value="1"/>
</dbReference>
<sequence length="251" mass="29011">MLLLDMAQCKSYKESLKVLEADIQHANTLASDVPRDYDGACIQMRLSYSPVAHLFLFLVQWTDCSLAGALGLLRILIYKVYLDGTTTMSVQERKASLGEFYGHIYPSLQQLQAGMSGVEDLKQKAKVHERYRKRDEECSHMSEFDVEREIECGICMERNPKIALPDCNHVMCLSCYRDWRGRSQSCPYCRDSLRRVNSCDLWIFTDSADIEDVDKITRDNLQRLFMYIDNLPLLISESVFALYDAYETHLK</sequence>
<evidence type="ECO:0000256" key="3">
    <source>
        <dbReference type="ARBA" id="ARBA00022833"/>
    </source>
</evidence>
<evidence type="ECO:0000313" key="7">
    <source>
        <dbReference type="EnsemblPlants" id="Pp3c13_15370V3.1"/>
    </source>
</evidence>
<dbReference type="CDD" id="cd16521">
    <property type="entry name" value="RING-HC_MKRN"/>
    <property type="match status" value="1"/>
</dbReference>
<evidence type="ECO:0000256" key="4">
    <source>
        <dbReference type="PROSITE-ProRule" id="PRU00175"/>
    </source>
</evidence>
<organism evidence="6">
    <name type="scientific">Physcomitrium patens</name>
    <name type="common">Spreading-leaved earth moss</name>
    <name type="synonym">Physcomitrella patens</name>
    <dbReference type="NCBI Taxonomy" id="3218"/>
    <lineage>
        <taxon>Eukaryota</taxon>
        <taxon>Viridiplantae</taxon>
        <taxon>Streptophyta</taxon>
        <taxon>Embryophyta</taxon>
        <taxon>Bryophyta</taxon>
        <taxon>Bryophytina</taxon>
        <taxon>Bryopsida</taxon>
        <taxon>Funariidae</taxon>
        <taxon>Funariales</taxon>
        <taxon>Funariaceae</taxon>
        <taxon>Physcomitrium</taxon>
    </lineage>
</organism>
<dbReference type="PROSITE" id="PS00518">
    <property type="entry name" value="ZF_RING_1"/>
    <property type="match status" value="1"/>
</dbReference>
<keyword evidence="3" id="KW-0862">Zinc</keyword>
<reference evidence="7" key="3">
    <citation type="submission" date="2020-12" db="UniProtKB">
        <authorList>
            <consortium name="EnsemblPlants"/>
        </authorList>
    </citation>
    <scope>IDENTIFICATION</scope>
</reference>
<gene>
    <name evidence="7" type="primary">LOC112290827</name>
    <name evidence="6" type="ORF">PHYPA_017419</name>
</gene>
<dbReference type="InterPro" id="IPR017907">
    <property type="entry name" value="Znf_RING_CS"/>
</dbReference>
<evidence type="ECO:0000256" key="2">
    <source>
        <dbReference type="ARBA" id="ARBA00022771"/>
    </source>
</evidence>
<dbReference type="PROSITE" id="PS50089">
    <property type="entry name" value="ZF_RING_2"/>
    <property type="match status" value="1"/>
</dbReference>
<dbReference type="FunFam" id="3.30.40.10:FF:000660">
    <property type="entry name" value="RING/U-box superfamily protein"/>
    <property type="match status" value="1"/>
</dbReference>
<dbReference type="STRING" id="3218.A0A2K1JM33"/>
<dbReference type="SUPFAM" id="SSF57850">
    <property type="entry name" value="RING/U-box"/>
    <property type="match status" value="1"/>
</dbReference>
<keyword evidence="1" id="KW-0479">Metal-binding</keyword>
<protein>
    <recommendedName>
        <fullName evidence="5">RING-type domain-containing protein</fullName>
    </recommendedName>
</protein>
<accession>A0A2K1JM33</accession>
<dbReference type="GO" id="GO:0008270">
    <property type="term" value="F:zinc ion binding"/>
    <property type="evidence" value="ECO:0007669"/>
    <property type="project" value="UniProtKB-KW"/>
</dbReference>
<keyword evidence="2 4" id="KW-0863">Zinc-finger</keyword>
<dbReference type="EMBL" id="ABEU02000013">
    <property type="protein sequence ID" value="PNR42589.1"/>
    <property type="molecule type" value="Genomic_DNA"/>
</dbReference>
<evidence type="ECO:0000313" key="8">
    <source>
        <dbReference type="Proteomes" id="UP000006727"/>
    </source>
</evidence>
<dbReference type="InterPro" id="IPR013083">
    <property type="entry name" value="Znf_RING/FYVE/PHD"/>
</dbReference>
<dbReference type="EnsemblPlants" id="Pp3c13_15370V3.4">
    <property type="protein sequence ID" value="Pp3c13_15370V3.4"/>
    <property type="gene ID" value="Pp3c13_15370"/>
</dbReference>
<name>A0A2K1JM33_PHYPA</name>
<dbReference type="EnsemblPlants" id="Pp3c13_15370V3.1">
    <property type="protein sequence ID" value="Pp3c13_15370V3.1"/>
    <property type="gene ID" value="Pp3c13_15370"/>
</dbReference>
<dbReference type="RefSeq" id="XP_024393326.1">
    <property type="nucleotide sequence ID" value="XM_024537558.2"/>
</dbReference>
<dbReference type="Gramene" id="Pp3c13_15370V3.4">
    <property type="protein sequence ID" value="Pp3c13_15370V3.4"/>
    <property type="gene ID" value="Pp3c13_15370"/>
</dbReference>
<reference evidence="6 8" key="2">
    <citation type="journal article" date="2018" name="Plant J.">
        <title>The Physcomitrella patens chromosome-scale assembly reveals moss genome structure and evolution.</title>
        <authorList>
            <person name="Lang D."/>
            <person name="Ullrich K.K."/>
            <person name="Murat F."/>
            <person name="Fuchs J."/>
            <person name="Jenkins J."/>
            <person name="Haas F.B."/>
            <person name="Piednoel M."/>
            <person name="Gundlach H."/>
            <person name="Van Bel M."/>
            <person name="Meyberg R."/>
            <person name="Vives C."/>
            <person name="Morata J."/>
            <person name="Symeonidi A."/>
            <person name="Hiss M."/>
            <person name="Muchero W."/>
            <person name="Kamisugi Y."/>
            <person name="Saleh O."/>
            <person name="Blanc G."/>
            <person name="Decker E.L."/>
            <person name="van Gessel N."/>
            <person name="Grimwood J."/>
            <person name="Hayes R.D."/>
            <person name="Graham S.W."/>
            <person name="Gunter L.E."/>
            <person name="McDaniel S.F."/>
            <person name="Hoernstein S.N.W."/>
            <person name="Larsson A."/>
            <person name="Li F.W."/>
            <person name="Perroud P.F."/>
            <person name="Phillips J."/>
            <person name="Ranjan P."/>
            <person name="Rokshar D.S."/>
            <person name="Rothfels C.J."/>
            <person name="Schneider L."/>
            <person name="Shu S."/>
            <person name="Stevenson D.W."/>
            <person name="Thummler F."/>
            <person name="Tillich M."/>
            <person name="Villarreal Aguilar J.C."/>
            <person name="Widiez T."/>
            <person name="Wong G.K."/>
            <person name="Wymore A."/>
            <person name="Zhang Y."/>
            <person name="Zimmer A.D."/>
            <person name="Quatrano R.S."/>
            <person name="Mayer K.F.X."/>
            <person name="Goodstein D."/>
            <person name="Casacuberta J.M."/>
            <person name="Vandepoele K."/>
            <person name="Reski R."/>
            <person name="Cuming A.C."/>
            <person name="Tuskan G.A."/>
            <person name="Maumus F."/>
            <person name="Salse J."/>
            <person name="Schmutz J."/>
            <person name="Rensing S.A."/>
        </authorList>
    </citation>
    <scope>NUCLEOTIDE SEQUENCE [LARGE SCALE GENOMIC DNA]</scope>
    <source>
        <strain evidence="7 8">cv. Gransden 2004</strain>
    </source>
</reference>
<dbReference type="PANTHER" id="PTHR15315:SF102">
    <property type="entry name" value="RING-TYPE DOMAIN-CONTAINING PROTEIN"/>
    <property type="match status" value="1"/>
</dbReference>
<dbReference type="GeneID" id="112290827"/>
<dbReference type="OMA" id="YDAYETH"/>
<dbReference type="PANTHER" id="PTHR15315">
    <property type="entry name" value="RING FINGER PROTEIN 41, 151"/>
    <property type="match status" value="1"/>
</dbReference>
<evidence type="ECO:0000256" key="1">
    <source>
        <dbReference type="ARBA" id="ARBA00022723"/>
    </source>
</evidence>
<dbReference type="OrthoDB" id="1630758at2759"/>
<reference evidence="6 8" key="1">
    <citation type="journal article" date="2008" name="Science">
        <title>The Physcomitrella genome reveals evolutionary insights into the conquest of land by plants.</title>
        <authorList>
            <person name="Rensing S."/>
            <person name="Lang D."/>
            <person name="Zimmer A."/>
            <person name="Terry A."/>
            <person name="Salamov A."/>
            <person name="Shapiro H."/>
            <person name="Nishiyama T."/>
            <person name="Perroud P.-F."/>
            <person name="Lindquist E."/>
            <person name="Kamisugi Y."/>
            <person name="Tanahashi T."/>
            <person name="Sakakibara K."/>
            <person name="Fujita T."/>
            <person name="Oishi K."/>
            <person name="Shin-I T."/>
            <person name="Kuroki Y."/>
            <person name="Toyoda A."/>
            <person name="Suzuki Y."/>
            <person name="Hashimoto A."/>
            <person name="Yamaguchi K."/>
            <person name="Sugano A."/>
            <person name="Kohara Y."/>
            <person name="Fujiyama A."/>
            <person name="Anterola A."/>
            <person name="Aoki S."/>
            <person name="Ashton N."/>
            <person name="Barbazuk W.B."/>
            <person name="Barker E."/>
            <person name="Bennetzen J."/>
            <person name="Bezanilla M."/>
            <person name="Blankenship R."/>
            <person name="Cho S.H."/>
            <person name="Dutcher S."/>
            <person name="Estelle M."/>
            <person name="Fawcett J.A."/>
            <person name="Gundlach H."/>
            <person name="Hanada K."/>
            <person name="Heyl A."/>
            <person name="Hicks K.A."/>
            <person name="Hugh J."/>
            <person name="Lohr M."/>
            <person name="Mayer K."/>
            <person name="Melkozernov A."/>
            <person name="Murata T."/>
            <person name="Nelson D."/>
            <person name="Pils B."/>
            <person name="Prigge M."/>
            <person name="Reiss B."/>
            <person name="Renner T."/>
            <person name="Rombauts S."/>
            <person name="Rushton P."/>
            <person name="Sanderfoot A."/>
            <person name="Schween G."/>
            <person name="Shiu S.-H."/>
            <person name="Stueber K."/>
            <person name="Theodoulou F.L."/>
            <person name="Tu H."/>
            <person name="Van de Peer Y."/>
            <person name="Verrier P.J."/>
            <person name="Waters E."/>
            <person name="Wood A."/>
            <person name="Yang L."/>
            <person name="Cove D."/>
            <person name="Cuming A."/>
            <person name="Hasebe M."/>
            <person name="Lucas S."/>
            <person name="Mishler D.B."/>
            <person name="Reski R."/>
            <person name="Grigoriev I."/>
            <person name="Quatrano R.S."/>
            <person name="Boore J.L."/>
        </authorList>
    </citation>
    <scope>NUCLEOTIDE SEQUENCE [LARGE SCALE GENOMIC DNA]</scope>
    <source>
        <strain evidence="7 8">cv. Gransden 2004</strain>
    </source>
</reference>
<dbReference type="GO" id="GO:0061630">
    <property type="term" value="F:ubiquitin protein ligase activity"/>
    <property type="evidence" value="ECO:0000318"/>
    <property type="project" value="GO_Central"/>
</dbReference>
<proteinExistence type="predicted"/>
<dbReference type="Proteomes" id="UP000006727">
    <property type="component" value="Chromosome 13"/>
</dbReference>
<evidence type="ECO:0000313" key="6">
    <source>
        <dbReference type="EMBL" id="PNR42589.1"/>
    </source>
</evidence>
<evidence type="ECO:0000259" key="5">
    <source>
        <dbReference type="PROSITE" id="PS50089"/>
    </source>
</evidence>
<feature type="domain" description="RING-type" evidence="5">
    <location>
        <begin position="152"/>
        <end position="190"/>
    </location>
</feature>
<dbReference type="Gramene" id="Pp3c13_15370V3.1">
    <property type="protein sequence ID" value="Pp3c13_15370V3.1"/>
    <property type="gene ID" value="Pp3c13_15370"/>
</dbReference>
<dbReference type="InterPro" id="IPR001841">
    <property type="entry name" value="Znf_RING"/>
</dbReference>
<dbReference type="GO" id="GO:0016567">
    <property type="term" value="P:protein ubiquitination"/>
    <property type="evidence" value="ECO:0000318"/>
    <property type="project" value="GO_Central"/>
</dbReference>
<keyword evidence="8" id="KW-1185">Reference proteome</keyword>
<dbReference type="AlphaFoldDB" id="A0A2K1JM33"/>
<dbReference type="Pfam" id="PF13920">
    <property type="entry name" value="zf-C3HC4_3"/>
    <property type="match status" value="1"/>
</dbReference>
<dbReference type="SMART" id="SM00184">
    <property type="entry name" value="RING"/>
    <property type="match status" value="1"/>
</dbReference>
<dbReference type="PaxDb" id="3218-PP1S158_150V6.1"/>